<sequence>MIDTAIGSRNDVTVVLLGEDQPHSRARAQHYYQQAHVPCVAFDLPPGSSSAGFAQALAQCLEGLATAYVVLALDADFVLAPSLDNAAACLHAQPGMVAAQGQLLGYSPGSGKVEYYRVGSAFAPAVVETGTARLLQYAQAGQQAWRAVMRVSTLQAVLTALPDNLDALAVRVAMSLAVLAQGPVARLAQTDVVSEHGPVGYSPVEREERLNQLVRGLHQWDAGLYRLCGDEQGFTALNRFVRNTYDLGAASLIFTSSWRSVIDDPERLFEPHQDVQLPYYNGALFARLTELEFLCHAWPTSPQQQRALEGVWVQQRDLLQEHPNDTAESLGHRYWQALALSLFNREVCHLLLSTLDRAEEAAHVRELTDWLARLEQVPGIHEPCRLQGTPSGQVIDAIAAATPDEAGRHRVLRYLGKHPAEQIAFVVLDLENDDQALQATFDSLLASGIRNFKLLVLKAGKPPAITTARDTLHFIQVSDSNWVTHLNQAVRQLPSPWLMLLSAGDVLLAGGLLRLSVELVDAPGCHAIAANEVQRDSEGRLHSVERPGADLDLLRSQPGLMSRHWLVRRQAVLDLGGYSETCREALELDLLLRLVEARGLSSLAHMADYLVIGEQGSSALDEEAAKVVGRHLTQLGYRAQVKVQANEGLSIDYRHSSTPLVSVLVASEGDASQLQACLRSVLQRTRYPRYEVLVVCAEHEVAALQPFAGKVHVLVGQPGESRSRWLNLAASQARGAYLVLVSERSQVITPAWIEALLNEAQRPEVGVVGACLEGGDAALLHAGYALLQGPQVASPWQGLKPQASAEARWPLAVRGCQAVSADCLMVSKDVFEHCAGLQVAQGADIDLCRAVVEAGQLVVWTPQARLMLSALPEADHALAQALFDRWPSAFSEQAASSLGWLEQVE</sequence>
<dbReference type="SUPFAM" id="SSF53448">
    <property type="entry name" value="Nucleotide-diphospho-sugar transferases"/>
    <property type="match status" value="2"/>
</dbReference>
<comment type="caution">
    <text evidence="1">The sequence shown here is derived from an EMBL/GenBank/DDBJ whole genome shotgun (WGS) entry which is preliminary data.</text>
</comment>
<dbReference type="Proteomes" id="UP000196082">
    <property type="component" value="Unassembled WGS sequence"/>
</dbReference>
<name>A0A1Y3LCD4_PSEPU</name>
<dbReference type="InterPro" id="IPR029044">
    <property type="entry name" value="Nucleotide-diphossugar_trans"/>
</dbReference>
<proteinExistence type="predicted"/>
<keyword evidence="1" id="KW-0808">Transferase</keyword>
<organism evidence="1 2">
    <name type="scientific">Pseudomonas putida</name>
    <name type="common">Arthrobacter siderocapsulatus</name>
    <dbReference type="NCBI Taxonomy" id="303"/>
    <lineage>
        <taxon>Bacteria</taxon>
        <taxon>Pseudomonadati</taxon>
        <taxon>Pseudomonadota</taxon>
        <taxon>Gammaproteobacteria</taxon>
        <taxon>Pseudomonadales</taxon>
        <taxon>Pseudomonadaceae</taxon>
        <taxon>Pseudomonas</taxon>
    </lineage>
</organism>
<dbReference type="Pfam" id="PF13641">
    <property type="entry name" value="Glyco_tranf_2_3"/>
    <property type="match status" value="1"/>
</dbReference>
<gene>
    <name evidence="1" type="ORF">B8W72_09480</name>
</gene>
<dbReference type="Gene3D" id="3.90.550.10">
    <property type="entry name" value="Spore Coat Polysaccharide Biosynthesis Protein SpsA, Chain A"/>
    <property type="match status" value="1"/>
</dbReference>
<dbReference type="PANTHER" id="PTHR43179">
    <property type="entry name" value="RHAMNOSYLTRANSFERASE WBBL"/>
    <property type="match status" value="1"/>
</dbReference>
<reference evidence="1 2" key="1">
    <citation type="submission" date="2017-05" db="EMBL/GenBank/DDBJ databases">
        <title>Whole genome sequence of Pseudomonas putida isolate 1312 commercialized as a biostimulant.</title>
        <authorList>
            <person name="Crovadore J."/>
            <person name="Blanc P."/>
            <person name="Chablais R."/>
            <person name="Cochard B."/>
            <person name="Grizard D."/>
            <person name="Lefort F."/>
        </authorList>
    </citation>
    <scope>NUCLEOTIDE SEQUENCE [LARGE SCALE GENOMIC DNA]</scope>
    <source>
        <strain evidence="1 2">1312</strain>
    </source>
</reference>
<accession>A0A1Y3LCD4</accession>
<dbReference type="AlphaFoldDB" id="A0A1Y3LCD4"/>
<evidence type="ECO:0000313" key="1">
    <source>
        <dbReference type="EMBL" id="OUM35094.1"/>
    </source>
</evidence>
<dbReference type="GO" id="GO:0016740">
    <property type="term" value="F:transferase activity"/>
    <property type="evidence" value="ECO:0007669"/>
    <property type="project" value="UniProtKB-KW"/>
</dbReference>
<evidence type="ECO:0000313" key="2">
    <source>
        <dbReference type="Proteomes" id="UP000196082"/>
    </source>
</evidence>
<protein>
    <submittedName>
        <fullName evidence="1">Glycosyl transferase</fullName>
    </submittedName>
</protein>
<dbReference type="RefSeq" id="WP_086975554.1">
    <property type="nucleotide sequence ID" value="NZ_NFSB01000068.1"/>
</dbReference>
<dbReference type="EMBL" id="NFSB01000068">
    <property type="protein sequence ID" value="OUM35094.1"/>
    <property type="molecule type" value="Genomic_DNA"/>
</dbReference>
<dbReference type="PANTHER" id="PTHR43179:SF7">
    <property type="entry name" value="RHAMNOSYLTRANSFERASE WBBL"/>
    <property type="match status" value="1"/>
</dbReference>